<dbReference type="InterPro" id="IPR045210">
    <property type="entry name" value="RING-Ubox_PUB"/>
</dbReference>
<sequence>MSLSEGTHSIRILSQTVVASIAEIIQLIVDIEVEAETLMEVGCYLHRTSPVVMEIRTAERTAPDAMEVLNSLSKNVNLAKDLISECSSSSGSISKMEIDRIIGGLECVVRSIGDDLSCIPSSTFEGNGYAECAVRSLSRELQSCSFQMGGFPMSEGGSQEEDYPSMEQSCNVDQPVLTENKPFSIRTDSQSSGTTSEIHNGGIPRLVDFLRVTYTRQGSDRSGKQPLKTLPQVAEYMEPLYETFFCPLTKKLMDDPVTIASGVTYERSAIMEWFNRHDDGLESLICPVTGYKLENGFLNTNLALKTTIEEWKERNEATRIKVARTALSLASSESMISEALQDLQVLGKRRKNKVQMTDVGLIPLLAGLLEHEETKVRSETFKTLQILAEDDEEGKESIRHTKAIPTTFKMLSSDIPLERHLALSFLLEISKSESLCEDMGLVSGGILKLITMKYSKLEDASAADKADGILKNLEKCGKNIKLMAENGLLDPLLNHLTEGCEEMQTEMVSYLGEMVLRPDAKAYVAGRASNSLMKMIQSGNTLTRKAAFKALVHISAHQPTSKVLVEAGMISIMIEELFTRTIYEELMDSKEESAAILANILESGVDLETVRVNPHGHTMTSDYTVYNLIHMLKSSGTDEFDKNLIKILLFLTKSPRAMTSIVSAIKEADATYRLIELIDCLQEELTVASTKLLICLSDHMGHTIVDRLCKTKGQPENLINKLDTGRITEKHAVWATLLSKLPHQNLTLNLALLQKEIVPTVLHRIHEVQRGETRTSRFTSAYFEGLVGILVRLTTTLYDAQVLFFARSHNLASVFTELLMGTGSDEVQRLAAIGLENLSSESIHLSTPPQKKKNHSFKLLRKCFSMVSTHDEKLQLCPVHRGTCSSETTFCLVESKALERLLTCLNHENVQVVEAALSALCTLLDDKVDVDKSVSVLSEVNAIQYVLNVLREHRQESVWQKSFWVIERFLMKGDSSVSDLSNDRFLPSTLVSAFHGGDTRTRHMAEKILRHLNKMPTSSSRSSF</sequence>
<dbReference type="Pfam" id="PF04564">
    <property type="entry name" value="U-box"/>
    <property type="match status" value="1"/>
</dbReference>
<dbReference type="EMBL" id="JAINDJ010000004">
    <property type="protein sequence ID" value="KAG9448598.1"/>
    <property type="molecule type" value="Genomic_DNA"/>
</dbReference>
<feature type="domain" description="U-box" evidence="5">
    <location>
        <begin position="239"/>
        <end position="318"/>
    </location>
</feature>
<dbReference type="InterPro" id="IPR013083">
    <property type="entry name" value="Znf_RING/FYVE/PHD"/>
</dbReference>
<evidence type="ECO:0000256" key="1">
    <source>
        <dbReference type="ARBA" id="ARBA00000900"/>
    </source>
</evidence>
<name>A0AAV7EIE5_ARIFI</name>
<dbReference type="SUPFAM" id="SSF57850">
    <property type="entry name" value="RING/U-box"/>
    <property type="match status" value="1"/>
</dbReference>
<dbReference type="InterPro" id="IPR003613">
    <property type="entry name" value="Ubox_domain"/>
</dbReference>
<comment type="catalytic activity">
    <reaction evidence="1">
        <text>S-ubiquitinyl-[E2 ubiquitin-conjugating enzyme]-L-cysteine + [acceptor protein]-L-lysine = [E2 ubiquitin-conjugating enzyme]-L-cysteine + N(6)-ubiquitinyl-[acceptor protein]-L-lysine.</text>
        <dbReference type="EC" id="2.3.2.27"/>
    </reaction>
</comment>
<dbReference type="PANTHER" id="PTHR45958:SF4">
    <property type="entry name" value="U-BOX DOMAIN-CONTAINING PROTEIN 42-RELATED"/>
    <property type="match status" value="1"/>
</dbReference>
<dbReference type="SMART" id="SM00504">
    <property type="entry name" value="Ubox"/>
    <property type="match status" value="1"/>
</dbReference>
<proteinExistence type="predicted"/>
<dbReference type="Pfam" id="PF00514">
    <property type="entry name" value="Arm"/>
    <property type="match status" value="1"/>
</dbReference>
<gene>
    <name evidence="6" type="ORF">H6P81_008563</name>
</gene>
<dbReference type="SUPFAM" id="SSF48371">
    <property type="entry name" value="ARM repeat"/>
    <property type="match status" value="2"/>
</dbReference>
<evidence type="ECO:0000313" key="6">
    <source>
        <dbReference type="EMBL" id="KAG9448598.1"/>
    </source>
</evidence>
<dbReference type="SMART" id="SM00185">
    <property type="entry name" value="ARM"/>
    <property type="match status" value="4"/>
</dbReference>
<dbReference type="InterPro" id="IPR011989">
    <property type="entry name" value="ARM-like"/>
</dbReference>
<reference evidence="6 7" key="1">
    <citation type="submission" date="2021-07" db="EMBL/GenBank/DDBJ databases">
        <title>The Aristolochia fimbriata genome: insights into angiosperm evolution, floral development and chemical biosynthesis.</title>
        <authorList>
            <person name="Jiao Y."/>
        </authorList>
    </citation>
    <scope>NUCLEOTIDE SEQUENCE [LARGE SCALE GENOMIC DNA]</scope>
    <source>
        <strain evidence="6">IBCAS-2021</strain>
        <tissue evidence="6">Leaf</tissue>
    </source>
</reference>
<dbReference type="GO" id="GO:0061630">
    <property type="term" value="F:ubiquitin protein ligase activity"/>
    <property type="evidence" value="ECO:0007669"/>
    <property type="project" value="UniProtKB-EC"/>
</dbReference>
<dbReference type="PROSITE" id="PS51698">
    <property type="entry name" value="U_BOX"/>
    <property type="match status" value="1"/>
</dbReference>
<comment type="caution">
    <text evidence="6">The sequence shown here is derived from an EMBL/GenBank/DDBJ whole genome shotgun (WGS) entry which is preliminary data.</text>
</comment>
<dbReference type="CDD" id="cd16664">
    <property type="entry name" value="RING-Ubox_PUB"/>
    <property type="match status" value="1"/>
</dbReference>
<evidence type="ECO:0000259" key="5">
    <source>
        <dbReference type="PROSITE" id="PS51698"/>
    </source>
</evidence>
<evidence type="ECO:0000313" key="7">
    <source>
        <dbReference type="Proteomes" id="UP000825729"/>
    </source>
</evidence>
<evidence type="ECO:0000256" key="3">
    <source>
        <dbReference type="ARBA" id="ARBA00012483"/>
    </source>
</evidence>
<dbReference type="AlphaFoldDB" id="A0AAV7EIE5"/>
<protein>
    <recommendedName>
        <fullName evidence="3">RING-type E3 ubiquitin transferase</fullName>
        <ecNumber evidence="3">2.3.2.27</ecNumber>
    </recommendedName>
</protein>
<dbReference type="InterPro" id="IPR016024">
    <property type="entry name" value="ARM-type_fold"/>
</dbReference>
<evidence type="ECO:0000256" key="4">
    <source>
        <dbReference type="ARBA" id="ARBA00022679"/>
    </source>
</evidence>
<dbReference type="InterPro" id="IPR052608">
    <property type="entry name" value="U-box_domain_protein"/>
</dbReference>
<dbReference type="Gene3D" id="1.25.10.10">
    <property type="entry name" value="Leucine-rich Repeat Variant"/>
    <property type="match status" value="3"/>
</dbReference>
<accession>A0AAV7EIE5</accession>
<evidence type="ECO:0000256" key="2">
    <source>
        <dbReference type="ARBA" id="ARBA00004906"/>
    </source>
</evidence>
<dbReference type="InterPro" id="IPR000225">
    <property type="entry name" value="Armadillo"/>
</dbReference>
<dbReference type="GO" id="GO:0016567">
    <property type="term" value="P:protein ubiquitination"/>
    <property type="evidence" value="ECO:0007669"/>
    <property type="project" value="InterPro"/>
</dbReference>
<keyword evidence="4" id="KW-0808">Transferase</keyword>
<organism evidence="6 7">
    <name type="scientific">Aristolochia fimbriata</name>
    <name type="common">White veined hardy Dutchman's pipe vine</name>
    <dbReference type="NCBI Taxonomy" id="158543"/>
    <lineage>
        <taxon>Eukaryota</taxon>
        <taxon>Viridiplantae</taxon>
        <taxon>Streptophyta</taxon>
        <taxon>Embryophyta</taxon>
        <taxon>Tracheophyta</taxon>
        <taxon>Spermatophyta</taxon>
        <taxon>Magnoliopsida</taxon>
        <taxon>Magnoliidae</taxon>
        <taxon>Piperales</taxon>
        <taxon>Aristolochiaceae</taxon>
        <taxon>Aristolochia</taxon>
    </lineage>
</organism>
<dbReference type="Gene3D" id="3.30.40.10">
    <property type="entry name" value="Zinc/RING finger domain, C3HC4 (zinc finger)"/>
    <property type="match status" value="1"/>
</dbReference>
<comment type="pathway">
    <text evidence="2">Protein modification; protein ubiquitination.</text>
</comment>
<dbReference type="EC" id="2.3.2.27" evidence="3"/>
<dbReference type="Proteomes" id="UP000825729">
    <property type="component" value="Unassembled WGS sequence"/>
</dbReference>
<keyword evidence="7" id="KW-1185">Reference proteome</keyword>
<dbReference type="PANTHER" id="PTHR45958">
    <property type="entry name" value="RING-TYPE E3 UBIQUITIN TRANSFERASE"/>
    <property type="match status" value="1"/>
</dbReference>